<dbReference type="Proteomes" id="UP001188597">
    <property type="component" value="Unassembled WGS sequence"/>
</dbReference>
<comment type="caution">
    <text evidence="1">The sequence shown here is derived from an EMBL/GenBank/DDBJ whole genome shotgun (WGS) entry which is preliminary data.</text>
</comment>
<organism evidence="1 2">
    <name type="scientific">Escallonia herrerae</name>
    <dbReference type="NCBI Taxonomy" id="1293975"/>
    <lineage>
        <taxon>Eukaryota</taxon>
        <taxon>Viridiplantae</taxon>
        <taxon>Streptophyta</taxon>
        <taxon>Embryophyta</taxon>
        <taxon>Tracheophyta</taxon>
        <taxon>Spermatophyta</taxon>
        <taxon>Magnoliopsida</taxon>
        <taxon>eudicotyledons</taxon>
        <taxon>Gunneridae</taxon>
        <taxon>Pentapetalae</taxon>
        <taxon>asterids</taxon>
        <taxon>campanulids</taxon>
        <taxon>Escalloniales</taxon>
        <taxon>Escalloniaceae</taxon>
        <taxon>Escallonia</taxon>
    </lineage>
</organism>
<proteinExistence type="predicted"/>
<dbReference type="AlphaFoldDB" id="A0AA88WU31"/>
<accession>A0AA88WU31</accession>
<keyword evidence="2" id="KW-1185">Reference proteome</keyword>
<evidence type="ECO:0000313" key="2">
    <source>
        <dbReference type="Proteomes" id="UP001188597"/>
    </source>
</evidence>
<evidence type="ECO:0000313" key="1">
    <source>
        <dbReference type="EMBL" id="KAK3034046.1"/>
    </source>
</evidence>
<gene>
    <name evidence="1" type="ORF">RJ639_032968</name>
</gene>
<sequence>MEAPVWKGKEAPIATSENRWSVIDSETMQSLSVLMEDTILGLDPATNWEPETSSLNSTAQHEGEVKEITNVVDDWEEVEPISWTQPEISTKDGISVELV</sequence>
<reference evidence="1" key="1">
    <citation type="submission" date="2022-12" db="EMBL/GenBank/DDBJ databases">
        <title>Draft genome assemblies for two species of Escallonia (Escalloniales).</title>
        <authorList>
            <person name="Chanderbali A."/>
            <person name="Dervinis C."/>
            <person name="Anghel I."/>
            <person name="Soltis D."/>
            <person name="Soltis P."/>
            <person name="Zapata F."/>
        </authorList>
    </citation>
    <scope>NUCLEOTIDE SEQUENCE</scope>
    <source>
        <strain evidence="1">UCBG64.0493</strain>
        <tissue evidence="1">Leaf</tissue>
    </source>
</reference>
<protein>
    <submittedName>
        <fullName evidence="1">Uncharacterized protein</fullName>
    </submittedName>
</protein>
<dbReference type="EMBL" id="JAVXUP010000214">
    <property type="protein sequence ID" value="KAK3034046.1"/>
    <property type="molecule type" value="Genomic_DNA"/>
</dbReference>
<name>A0AA88WU31_9ASTE</name>